<keyword evidence="2 11" id="KW-0723">Serine/threonine-protein kinase</keyword>
<feature type="transmembrane region" description="Helical" evidence="9">
    <location>
        <begin position="566"/>
        <end position="588"/>
    </location>
</feature>
<keyword evidence="4" id="KW-0547">Nucleotide-binding</keyword>
<feature type="transmembrane region" description="Helical" evidence="9">
    <location>
        <begin position="640"/>
        <end position="658"/>
    </location>
</feature>
<comment type="catalytic activity">
    <reaction evidence="7">
        <text>L-threonyl-[protein] + ATP = O-phospho-L-threonyl-[protein] + ADP + H(+)</text>
        <dbReference type="Rhea" id="RHEA:46608"/>
        <dbReference type="Rhea" id="RHEA-COMP:11060"/>
        <dbReference type="Rhea" id="RHEA-COMP:11605"/>
        <dbReference type="ChEBI" id="CHEBI:15378"/>
        <dbReference type="ChEBI" id="CHEBI:30013"/>
        <dbReference type="ChEBI" id="CHEBI:30616"/>
        <dbReference type="ChEBI" id="CHEBI:61977"/>
        <dbReference type="ChEBI" id="CHEBI:456216"/>
        <dbReference type="EC" id="2.7.11.1"/>
    </reaction>
</comment>
<feature type="transmembrane region" description="Helical" evidence="9">
    <location>
        <begin position="541"/>
        <end position="560"/>
    </location>
</feature>
<evidence type="ECO:0000313" key="12">
    <source>
        <dbReference type="Proteomes" id="UP001525890"/>
    </source>
</evidence>
<dbReference type="PROSITE" id="PS50011">
    <property type="entry name" value="PROTEIN_KINASE_DOM"/>
    <property type="match status" value="1"/>
</dbReference>
<dbReference type="InterPro" id="IPR000719">
    <property type="entry name" value="Prot_kinase_dom"/>
</dbReference>
<dbReference type="PANTHER" id="PTHR24363:SF0">
    <property type="entry name" value="SERINE_THREONINE KINASE LIKE DOMAIN CONTAINING 1"/>
    <property type="match status" value="1"/>
</dbReference>
<evidence type="ECO:0000256" key="2">
    <source>
        <dbReference type="ARBA" id="ARBA00022527"/>
    </source>
</evidence>
<evidence type="ECO:0000256" key="5">
    <source>
        <dbReference type="ARBA" id="ARBA00022777"/>
    </source>
</evidence>
<evidence type="ECO:0000256" key="8">
    <source>
        <dbReference type="ARBA" id="ARBA00048679"/>
    </source>
</evidence>
<evidence type="ECO:0000256" key="3">
    <source>
        <dbReference type="ARBA" id="ARBA00022679"/>
    </source>
</evidence>
<keyword evidence="9" id="KW-1133">Transmembrane helix</keyword>
<evidence type="ECO:0000256" key="9">
    <source>
        <dbReference type="SAM" id="Phobius"/>
    </source>
</evidence>
<dbReference type="SMART" id="SM00220">
    <property type="entry name" value="S_TKc"/>
    <property type="match status" value="1"/>
</dbReference>
<sequence length="680" mass="75651">MMSNLPDFGEYGYQVMRELGHNRAGGRVTYLASRTPTAAPTPDVTPDPADLVAIKQFQFASTSDARWAGYEAYQREIQVLQGLNHPGIPRYLDCFESPRGFCMVQEYKPAESLAQQRTWHPIQVKEIAVALLSILVYLQNRLPAVIHRDIKPENILVDEFMNVYLVDFGFAHLGEGEVAVSSIVKGTLGFMPPEQLFNRELTPASDLYGVGATLICLLTGTKSMEIGELIDPSYRIHFRKRVPKISLSWIQWLEKMVEPKPKDRYPNAETALEVLTPIEISRTPQVISSHQLVQFRGTKLGEPITQTISIKNPVPGTMLTGRWQVAPYRRDGYFSKNKHPWIKIDPTRFKGNQVECTITVDTSNLMADRIYERELLLQTNSDQKLYRFPLKVQTAPEPVEEIKLPYPLLGILLGLALITVWTQPLNVVGNLIGWFTASVLGMLVFQLLFCGILLFMVGALVAHRKPDLAGAIAAGISSAVITPVSIIAYGMDSFTEPEDLVRYAYCMAIVGSIIGAYAEIGTEKLIHRFREKGTATDVSKNLAGAIAGGMFGTWTILYGTRSLSNGWAWLGWMMVIILTGSISGAVCDEIEQGKISPMPPNVKLKNSNVWTYLARVIVMLTVGLGISLGCALNGGILSPYWGILLIAGTAIPLGKMIYPHWRRSRQVREYHESKAQRIQP</sequence>
<dbReference type="Gene3D" id="1.10.510.10">
    <property type="entry name" value="Transferase(Phosphotransferase) domain 1"/>
    <property type="match status" value="1"/>
</dbReference>
<accession>A0ABT2MQ49</accession>
<keyword evidence="3" id="KW-0808">Transferase</keyword>
<organism evidence="11 12">
    <name type="scientific">Laspinema palackyanum D2a</name>
    <dbReference type="NCBI Taxonomy" id="2953684"/>
    <lineage>
        <taxon>Bacteria</taxon>
        <taxon>Bacillati</taxon>
        <taxon>Cyanobacteriota</taxon>
        <taxon>Cyanophyceae</taxon>
        <taxon>Oscillatoriophycideae</taxon>
        <taxon>Oscillatoriales</taxon>
        <taxon>Laspinemataceae</taxon>
        <taxon>Laspinema</taxon>
        <taxon>Laspinema palackyanum</taxon>
    </lineage>
</organism>
<proteinExistence type="predicted"/>
<dbReference type="PROSITE" id="PS00108">
    <property type="entry name" value="PROTEIN_KINASE_ST"/>
    <property type="match status" value="1"/>
</dbReference>
<keyword evidence="12" id="KW-1185">Reference proteome</keyword>
<keyword evidence="9" id="KW-0812">Transmembrane</keyword>
<dbReference type="RefSeq" id="WP_368005755.1">
    <property type="nucleotide sequence ID" value="NZ_JAMXFF010000008.1"/>
</dbReference>
<reference evidence="11 12" key="1">
    <citation type="journal article" date="2022" name="Front. Microbiol.">
        <title>High genomic differentiation and limited gene flow indicate recent cryptic speciation within the genus Laspinema (cyanobacteria).</title>
        <authorList>
            <person name="Stanojkovic A."/>
            <person name="Skoupy S."/>
            <person name="Skaloud P."/>
            <person name="Dvorak P."/>
        </authorList>
    </citation>
    <scope>NUCLEOTIDE SEQUENCE [LARGE SCALE GENOMIC DNA]</scope>
    <source>
        <strain evidence="11 12">D2a</strain>
    </source>
</reference>
<evidence type="ECO:0000313" key="11">
    <source>
        <dbReference type="EMBL" id="MCT7966105.1"/>
    </source>
</evidence>
<dbReference type="EMBL" id="JAMXFF010000008">
    <property type="protein sequence ID" value="MCT7966105.1"/>
    <property type="molecule type" value="Genomic_DNA"/>
</dbReference>
<keyword evidence="9" id="KW-0472">Membrane</keyword>
<feature type="transmembrane region" description="Helical" evidence="9">
    <location>
        <begin position="502"/>
        <end position="520"/>
    </location>
</feature>
<dbReference type="CDD" id="cd14014">
    <property type="entry name" value="STKc_PknB_like"/>
    <property type="match status" value="1"/>
</dbReference>
<dbReference type="GO" id="GO:0004674">
    <property type="term" value="F:protein serine/threonine kinase activity"/>
    <property type="evidence" value="ECO:0007669"/>
    <property type="project" value="UniProtKB-KW"/>
</dbReference>
<gene>
    <name evidence="11" type="ORF">NG799_07145</name>
</gene>
<keyword evidence="5 11" id="KW-0418">Kinase</keyword>
<comment type="catalytic activity">
    <reaction evidence="8">
        <text>L-seryl-[protein] + ATP = O-phospho-L-seryl-[protein] + ADP + H(+)</text>
        <dbReference type="Rhea" id="RHEA:17989"/>
        <dbReference type="Rhea" id="RHEA-COMP:9863"/>
        <dbReference type="Rhea" id="RHEA-COMP:11604"/>
        <dbReference type="ChEBI" id="CHEBI:15378"/>
        <dbReference type="ChEBI" id="CHEBI:29999"/>
        <dbReference type="ChEBI" id="CHEBI:30616"/>
        <dbReference type="ChEBI" id="CHEBI:83421"/>
        <dbReference type="ChEBI" id="CHEBI:456216"/>
        <dbReference type="EC" id="2.7.11.1"/>
    </reaction>
</comment>
<dbReference type="PANTHER" id="PTHR24363">
    <property type="entry name" value="SERINE/THREONINE PROTEIN KINASE"/>
    <property type="match status" value="1"/>
</dbReference>
<feature type="transmembrane region" description="Helical" evidence="9">
    <location>
        <begin position="434"/>
        <end position="461"/>
    </location>
</feature>
<evidence type="ECO:0000256" key="6">
    <source>
        <dbReference type="ARBA" id="ARBA00022840"/>
    </source>
</evidence>
<feature type="domain" description="Protein kinase" evidence="10">
    <location>
        <begin position="13"/>
        <end position="293"/>
    </location>
</feature>
<protein>
    <recommendedName>
        <fullName evidence="1">non-specific serine/threonine protein kinase</fullName>
        <ecNumber evidence="1">2.7.11.1</ecNumber>
    </recommendedName>
</protein>
<dbReference type="SUPFAM" id="SSF56112">
    <property type="entry name" value="Protein kinase-like (PK-like)"/>
    <property type="match status" value="1"/>
</dbReference>
<comment type="caution">
    <text evidence="11">The sequence shown here is derived from an EMBL/GenBank/DDBJ whole genome shotgun (WGS) entry which is preliminary data.</text>
</comment>
<name>A0ABT2MQ49_9CYAN</name>
<evidence type="ECO:0000256" key="4">
    <source>
        <dbReference type="ARBA" id="ARBA00022741"/>
    </source>
</evidence>
<feature type="transmembrane region" description="Helical" evidence="9">
    <location>
        <begin position="468"/>
        <end position="490"/>
    </location>
</feature>
<evidence type="ECO:0000256" key="7">
    <source>
        <dbReference type="ARBA" id="ARBA00047899"/>
    </source>
</evidence>
<keyword evidence="6" id="KW-0067">ATP-binding</keyword>
<dbReference type="EC" id="2.7.11.1" evidence="1"/>
<dbReference type="Pfam" id="PF00069">
    <property type="entry name" value="Pkinase"/>
    <property type="match status" value="1"/>
</dbReference>
<dbReference type="InterPro" id="IPR008271">
    <property type="entry name" value="Ser/Thr_kinase_AS"/>
</dbReference>
<feature type="transmembrane region" description="Helical" evidence="9">
    <location>
        <begin position="609"/>
        <end position="634"/>
    </location>
</feature>
<evidence type="ECO:0000256" key="1">
    <source>
        <dbReference type="ARBA" id="ARBA00012513"/>
    </source>
</evidence>
<dbReference type="Proteomes" id="UP001525890">
    <property type="component" value="Unassembled WGS sequence"/>
</dbReference>
<dbReference type="InterPro" id="IPR011009">
    <property type="entry name" value="Kinase-like_dom_sf"/>
</dbReference>
<evidence type="ECO:0000259" key="10">
    <source>
        <dbReference type="PROSITE" id="PS50011"/>
    </source>
</evidence>